<evidence type="ECO:0000256" key="7">
    <source>
        <dbReference type="ARBA" id="ARBA00022840"/>
    </source>
</evidence>
<evidence type="ECO:0000313" key="12">
    <source>
        <dbReference type="Proteomes" id="UP000003477"/>
    </source>
</evidence>
<dbReference type="AlphaFoldDB" id="G5JBS2"/>
<evidence type="ECO:0000313" key="11">
    <source>
        <dbReference type="EMBL" id="EHJ10361.1"/>
    </source>
</evidence>
<feature type="domain" description="Polymerase nucleotidyl transferase" evidence="10">
    <location>
        <begin position="16"/>
        <end position="98"/>
    </location>
</feature>
<comment type="cofactor">
    <cofactor evidence="1">
        <name>Mg(2+)</name>
        <dbReference type="ChEBI" id="CHEBI:18420"/>
    </cofactor>
</comment>
<evidence type="ECO:0000256" key="3">
    <source>
        <dbReference type="ARBA" id="ARBA00022679"/>
    </source>
</evidence>
<keyword evidence="3" id="KW-0808">Transferase</keyword>
<proteinExistence type="inferred from homology"/>
<dbReference type="InterPro" id="IPR002934">
    <property type="entry name" value="Polymerase_NTP_transf_dom"/>
</dbReference>
<dbReference type="GO" id="GO:0046872">
    <property type="term" value="F:metal ion binding"/>
    <property type="evidence" value="ECO:0007669"/>
    <property type="project" value="UniProtKB-KW"/>
</dbReference>
<dbReference type="InterPro" id="IPR052038">
    <property type="entry name" value="Type-VII_TA_antitoxin"/>
</dbReference>
<evidence type="ECO:0000256" key="5">
    <source>
        <dbReference type="ARBA" id="ARBA00022723"/>
    </source>
</evidence>
<keyword evidence="6" id="KW-0547">Nucleotide-binding</keyword>
<accession>G5JBS2</accession>
<evidence type="ECO:0000256" key="8">
    <source>
        <dbReference type="ARBA" id="ARBA00022842"/>
    </source>
</evidence>
<comment type="caution">
    <text evidence="11">The sequence shown here is derived from an EMBL/GenBank/DDBJ whole genome shotgun (WGS) entry which is preliminary data.</text>
</comment>
<name>G5JBS2_CROWT</name>
<dbReference type="GO" id="GO:0005524">
    <property type="term" value="F:ATP binding"/>
    <property type="evidence" value="ECO:0007669"/>
    <property type="project" value="UniProtKB-KW"/>
</dbReference>
<evidence type="ECO:0000256" key="2">
    <source>
        <dbReference type="ARBA" id="ARBA00022649"/>
    </source>
</evidence>
<organism evidence="11 12">
    <name type="scientific">Crocosphaera watsonii WH 0003</name>
    <dbReference type="NCBI Taxonomy" id="423471"/>
    <lineage>
        <taxon>Bacteria</taxon>
        <taxon>Bacillati</taxon>
        <taxon>Cyanobacteriota</taxon>
        <taxon>Cyanophyceae</taxon>
        <taxon>Oscillatoriophycideae</taxon>
        <taxon>Chroococcales</taxon>
        <taxon>Aphanothecaceae</taxon>
        <taxon>Crocosphaera</taxon>
    </lineage>
</organism>
<evidence type="ECO:0000256" key="9">
    <source>
        <dbReference type="ARBA" id="ARBA00038276"/>
    </source>
</evidence>
<dbReference type="Proteomes" id="UP000003477">
    <property type="component" value="Unassembled WGS sequence"/>
</dbReference>
<keyword evidence="4" id="KW-0548">Nucleotidyltransferase</keyword>
<dbReference type="PANTHER" id="PTHR33571:SF12">
    <property type="entry name" value="BSL3053 PROTEIN"/>
    <property type="match status" value="1"/>
</dbReference>
<gene>
    <name evidence="11" type="ORF">CWATWH0003_4887</name>
</gene>
<dbReference type="Pfam" id="PF01909">
    <property type="entry name" value="NTP_transf_2"/>
    <property type="match status" value="1"/>
</dbReference>
<keyword evidence="7" id="KW-0067">ATP-binding</keyword>
<evidence type="ECO:0000256" key="1">
    <source>
        <dbReference type="ARBA" id="ARBA00001946"/>
    </source>
</evidence>
<dbReference type="EMBL" id="AESD01000730">
    <property type="protein sequence ID" value="EHJ10361.1"/>
    <property type="molecule type" value="Genomic_DNA"/>
</dbReference>
<evidence type="ECO:0000259" key="10">
    <source>
        <dbReference type="Pfam" id="PF01909"/>
    </source>
</evidence>
<keyword evidence="5" id="KW-0479">Metal-binding</keyword>
<evidence type="ECO:0000256" key="4">
    <source>
        <dbReference type="ARBA" id="ARBA00022695"/>
    </source>
</evidence>
<sequence>MSSTITANINIPNEEIERFCEQYHIEKLAFFGSVLRDDFTLFSDIDILVEFNPEHIPGLIRLSLMENELSRLFQRKVDLRTPEDLSRYFRQEVLDSAVIQYVNS</sequence>
<keyword evidence="2" id="KW-1277">Toxin-antitoxin system</keyword>
<dbReference type="PANTHER" id="PTHR33571">
    <property type="entry name" value="SSL8005 PROTEIN"/>
    <property type="match status" value="1"/>
</dbReference>
<dbReference type="RefSeq" id="WP_007312692.1">
    <property type="nucleotide sequence ID" value="NZ_AESD01000730.1"/>
</dbReference>
<dbReference type="PATRIC" id="fig|423471.3.peg.4576"/>
<dbReference type="GeneID" id="88768249"/>
<keyword evidence="8" id="KW-0460">Magnesium</keyword>
<protein>
    <submittedName>
        <fullName evidence="11">DNA polymerase beta domain protein region</fullName>
    </submittedName>
</protein>
<evidence type="ECO:0000256" key="6">
    <source>
        <dbReference type="ARBA" id="ARBA00022741"/>
    </source>
</evidence>
<dbReference type="Gene3D" id="3.30.460.10">
    <property type="entry name" value="Beta Polymerase, domain 2"/>
    <property type="match status" value="1"/>
</dbReference>
<comment type="similarity">
    <text evidence="9">Belongs to the MntA antitoxin family.</text>
</comment>
<reference evidence="11 12" key="1">
    <citation type="journal article" date="2011" name="Front. Microbiol.">
        <title>Two Strains of Crocosphaera watsonii with Highly Conserved Genomes are Distinguished by Strain-Specific Features.</title>
        <authorList>
            <person name="Bench S.R."/>
            <person name="Ilikchyan I.N."/>
            <person name="Tripp H.J."/>
            <person name="Zehr J.P."/>
        </authorList>
    </citation>
    <scope>NUCLEOTIDE SEQUENCE [LARGE SCALE GENOMIC DNA]</scope>
    <source>
        <strain evidence="11 12">WH 0003</strain>
    </source>
</reference>
<dbReference type="InterPro" id="IPR043519">
    <property type="entry name" value="NT_sf"/>
</dbReference>
<dbReference type="GO" id="GO:0016779">
    <property type="term" value="F:nucleotidyltransferase activity"/>
    <property type="evidence" value="ECO:0007669"/>
    <property type="project" value="UniProtKB-KW"/>
</dbReference>
<dbReference type="SUPFAM" id="SSF81301">
    <property type="entry name" value="Nucleotidyltransferase"/>
    <property type="match status" value="1"/>
</dbReference>
<dbReference type="CDD" id="cd05403">
    <property type="entry name" value="NT_KNTase_like"/>
    <property type="match status" value="1"/>
</dbReference>